<keyword evidence="11" id="KW-1185">Reference proteome</keyword>
<evidence type="ECO:0000256" key="3">
    <source>
        <dbReference type="ARBA" id="ARBA00006958"/>
    </source>
</evidence>
<dbReference type="GO" id="GO:0046872">
    <property type="term" value="F:metal ion binding"/>
    <property type="evidence" value="ECO:0007669"/>
    <property type="project" value="UniProtKB-KW"/>
</dbReference>
<feature type="domain" description="DUF8040" evidence="9">
    <location>
        <begin position="44"/>
        <end position="135"/>
    </location>
</feature>
<feature type="non-terminal residue" evidence="10">
    <location>
        <position position="1"/>
    </location>
</feature>
<dbReference type="InterPro" id="IPR027806">
    <property type="entry name" value="HARBI1_dom"/>
</dbReference>
<comment type="caution">
    <text evidence="10">The sequence shown here is derived from an EMBL/GenBank/DDBJ whole genome shotgun (WGS) entry which is preliminary data.</text>
</comment>
<dbReference type="Gramene" id="TVU33582">
    <property type="protein sequence ID" value="TVU33582"/>
    <property type="gene ID" value="EJB05_25407"/>
</dbReference>
<evidence type="ECO:0000313" key="10">
    <source>
        <dbReference type="EMBL" id="TVU33582.1"/>
    </source>
</evidence>
<keyword evidence="5" id="KW-0479">Metal-binding</keyword>
<comment type="cofactor">
    <cofactor evidence="1">
        <name>a divalent metal cation</name>
        <dbReference type="ChEBI" id="CHEBI:60240"/>
    </cofactor>
</comment>
<dbReference type="OrthoDB" id="1681765at2759"/>
<keyword evidence="6" id="KW-0378">Hydrolase</keyword>
<proteinExistence type="inferred from homology"/>
<name>A0A5J9VBC9_9POAL</name>
<evidence type="ECO:0000259" key="9">
    <source>
        <dbReference type="Pfam" id="PF26138"/>
    </source>
</evidence>
<evidence type="ECO:0000313" key="11">
    <source>
        <dbReference type="Proteomes" id="UP000324897"/>
    </source>
</evidence>
<dbReference type="EMBL" id="RWGY01000011">
    <property type="protein sequence ID" value="TVU33582.1"/>
    <property type="molecule type" value="Genomic_DNA"/>
</dbReference>
<accession>A0A5J9VBC9</accession>
<dbReference type="GO" id="GO:0005634">
    <property type="term" value="C:nucleus"/>
    <property type="evidence" value="ECO:0007669"/>
    <property type="project" value="UniProtKB-SubCell"/>
</dbReference>
<dbReference type="GO" id="GO:0004518">
    <property type="term" value="F:nuclease activity"/>
    <property type="evidence" value="ECO:0007669"/>
    <property type="project" value="UniProtKB-KW"/>
</dbReference>
<evidence type="ECO:0000256" key="5">
    <source>
        <dbReference type="ARBA" id="ARBA00022723"/>
    </source>
</evidence>
<protein>
    <submittedName>
        <fullName evidence="10">Uncharacterized protein</fullName>
    </submittedName>
</protein>
<dbReference type="Pfam" id="PF26138">
    <property type="entry name" value="DUF8040"/>
    <property type="match status" value="1"/>
</dbReference>
<dbReference type="PANTHER" id="PTHR22930:SF290">
    <property type="entry name" value="OS04G0422900 PROTEIN"/>
    <property type="match status" value="1"/>
</dbReference>
<comment type="subcellular location">
    <subcellularLocation>
        <location evidence="2">Nucleus</location>
    </subcellularLocation>
</comment>
<reference evidence="10 11" key="1">
    <citation type="journal article" date="2019" name="Sci. Rep.">
        <title>A high-quality genome of Eragrostis curvula grass provides insights into Poaceae evolution and supports new strategies to enhance forage quality.</title>
        <authorList>
            <person name="Carballo J."/>
            <person name="Santos B.A.C.M."/>
            <person name="Zappacosta D."/>
            <person name="Garbus I."/>
            <person name="Selva J.P."/>
            <person name="Gallo C.A."/>
            <person name="Diaz A."/>
            <person name="Albertini E."/>
            <person name="Caccamo M."/>
            <person name="Echenique V."/>
        </authorList>
    </citation>
    <scope>NUCLEOTIDE SEQUENCE [LARGE SCALE GENOMIC DNA]</scope>
    <source>
        <strain evidence="11">cv. Victoria</strain>
        <tissue evidence="10">Leaf</tissue>
    </source>
</reference>
<sequence>MSTIRDRIRKRREEDDDDMVLLILPALYLLGSNGGGEKKQRHPSVLAGAETFRKLLQGHVKNCLVSFRMEPDIFISLANYLRRTRLVCDTRIKVEEKLGFFLWMLSHNSSYEDLQVKFEHSNDTFHHHIKHFFDKNCLGCIDGTHIPISISSEKAAPFRNRKGTLSQNVMIACDFDLNITYVSAGWEGSATDARVLRSAMSKGFEVPPGKFYLVDGGYANTSSFLAPYRGVRYHLKEFGSGHRRPQNVKELFNHRHALLRNHVERALGVLKKRFPILKVQTFHTMENQAMIPLAAAVFHNMIRLLMGDEEWLDDQPDNINPASYIDVPSGDQISEQGSAEGNALRDTIAQQMWATTNNISSWHQVGLEKTCLSHLGTQYFSLGSDLELSYTCLQFLAALENVKGINHFYADVEKEANMKDETLVIYLGLLVLEIVEILESFGPQFSLHCLVLDDSSRFVLLFGGGFAWTFLIQLQ</sequence>
<evidence type="ECO:0000256" key="1">
    <source>
        <dbReference type="ARBA" id="ARBA00001968"/>
    </source>
</evidence>
<organism evidence="10 11">
    <name type="scientific">Eragrostis curvula</name>
    <name type="common">weeping love grass</name>
    <dbReference type="NCBI Taxonomy" id="38414"/>
    <lineage>
        <taxon>Eukaryota</taxon>
        <taxon>Viridiplantae</taxon>
        <taxon>Streptophyta</taxon>
        <taxon>Embryophyta</taxon>
        <taxon>Tracheophyta</taxon>
        <taxon>Spermatophyta</taxon>
        <taxon>Magnoliopsida</taxon>
        <taxon>Liliopsida</taxon>
        <taxon>Poales</taxon>
        <taxon>Poaceae</taxon>
        <taxon>PACMAD clade</taxon>
        <taxon>Chloridoideae</taxon>
        <taxon>Eragrostideae</taxon>
        <taxon>Eragrostidinae</taxon>
        <taxon>Eragrostis</taxon>
    </lineage>
</organism>
<keyword evidence="7" id="KW-0539">Nucleus</keyword>
<evidence type="ECO:0000256" key="7">
    <source>
        <dbReference type="ARBA" id="ARBA00023242"/>
    </source>
</evidence>
<evidence type="ECO:0000256" key="4">
    <source>
        <dbReference type="ARBA" id="ARBA00022722"/>
    </source>
</evidence>
<dbReference type="InterPro" id="IPR058353">
    <property type="entry name" value="DUF8040"/>
</dbReference>
<dbReference type="Proteomes" id="UP000324897">
    <property type="component" value="Chromosome 1"/>
</dbReference>
<comment type="similarity">
    <text evidence="3">Belongs to the HARBI1 family.</text>
</comment>
<evidence type="ECO:0000259" key="8">
    <source>
        <dbReference type="Pfam" id="PF13359"/>
    </source>
</evidence>
<keyword evidence="4" id="KW-0540">Nuclease</keyword>
<feature type="domain" description="DDE Tnp4" evidence="8">
    <location>
        <begin position="141"/>
        <end position="300"/>
    </location>
</feature>
<dbReference type="PANTHER" id="PTHR22930">
    <property type="match status" value="1"/>
</dbReference>
<dbReference type="InterPro" id="IPR045249">
    <property type="entry name" value="HARBI1-like"/>
</dbReference>
<evidence type="ECO:0000256" key="6">
    <source>
        <dbReference type="ARBA" id="ARBA00022801"/>
    </source>
</evidence>
<dbReference type="Pfam" id="PF13359">
    <property type="entry name" value="DDE_Tnp_4"/>
    <property type="match status" value="1"/>
</dbReference>
<dbReference type="GO" id="GO:0016787">
    <property type="term" value="F:hydrolase activity"/>
    <property type="evidence" value="ECO:0007669"/>
    <property type="project" value="UniProtKB-KW"/>
</dbReference>
<gene>
    <name evidence="10" type="ORF">EJB05_25407</name>
</gene>
<dbReference type="AlphaFoldDB" id="A0A5J9VBC9"/>
<evidence type="ECO:0000256" key="2">
    <source>
        <dbReference type="ARBA" id="ARBA00004123"/>
    </source>
</evidence>